<comment type="caution">
    <text evidence="8">The sequence shown here is derived from an EMBL/GenBank/DDBJ whole genome shotgun (WGS) entry which is preliminary data.</text>
</comment>
<keyword evidence="3 7" id="KW-0812">Transmembrane</keyword>
<reference evidence="8" key="1">
    <citation type="submission" date="2019-09" db="EMBL/GenBank/DDBJ databases">
        <title>Genomic analysis of Haloferax sp. CBA1149.</title>
        <authorList>
            <person name="Roh S.W."/>
        </authorList>
    </citation>
    <scope>NUCLEOTIDE SEQUENCE</scope>
    <source>
        <strain evidence="8">CBA1149</strain>
    </source>
</reference>
<feature type="transmembrane region" description="Helical" evidence="7">
    <location>
        <begin position="280"/>
        <end position="299"/>
    </location>
</feature>
<dbReference type="EMBL" id="VZUS01000004">
    <property type="protein sequence ID" value="KAB1185388.1"/>
    <property type="molecule type" value="Genomic_DNA"/>
</dbReference>
<feature type="transmembrane region" description="Helical" evidence="7">
    <location>
        <begin position="206"/>
        <end position="227"/>
    </location>
</feature>
<feature type="transmembrane region" description="Helical" evidence="7">
    <location>
        <begin position="319"/>
        <end position="344"/>
    </location>
</feature>
<proteinExistence type="inferred from homology"/>
<accession>A0A643JRZ3</accession>
<evidence type="ECO:0000256" key="4">
    <source>
        <dbReference type="ARBA" id="ARBA00022989"/>
    </source>
</evidence>
<dbReference type="RefSeq" id="WP_151139559.1">
    <property type="nucleotide sequence ID" value="NZ_VZUS01000004.1"/>
</dbReference>
<feature type="transmembrane region" description="Helical" evidence="7">
    <location>
        <begin position="145"/>
        <end position="171"/>
    </location>
</feature>
<keyword evidence="5 7" id="KW-0472">Membrane</keyword>
<dbReference type="AlphaFoldDB" id="A0A643JRZ3"/>
<dbReference type="InterPro" id="IPR002549">
    <property type="entry name" value="AI-2E-like"/>
</dbReference>
<sequence>MATERRLPDTVSVQLRRPDLGWWLVGLALFAVLAWVGFEYLGWVVFGLFVYYVARPISRRLHRRISSPTLDAGLTLTFIIVPILLFIAAFLAVALGQAISLLSSDAAQAIIDRLPVQTSGLPTEPVDVIVVILEDPAFSSVLDTFGVAVGAFTATLFNVFLMLIFAFFLLVEDRKISRWFETNVFGTESLTTSYLRAVDRGLTSVYFGYTLTIFAIIIIAAIIYMVFNFVAPGGLRIPSALLLAVITGVFTLIPLVGRSVVYALIFAILSAQALNTNPTLLWVPIVFFVLMVLVFDNVVRTYIRPYLSGKSYHMALVMFAYLLGPLLFGWYGIFMGPLLMVLIVEFITKVLPRLSPAVSGEVDTTQEGPELAPGEVDQVTFDESPDTGRDDVRPG</sequence>
<evidence type="ECO:0000256" key="1">
    <source>
        <dbReference type="ARBA" id="ARBA00004141"/>
    </source>
</evidence>
<evidence type="ECO:0000256" key="5">
    <source>
        <dbReference type="ARBA" id="ARBA00023136"/>
    </source>
</evidence>
<feature type="compositionally biased region" description="Basic and acidic residues" evidence="6">
    <location>
        <begin position="386"/>
        <end position="395"/>
    </location>
</feature>
<feature type="region of interest" description="Disordered" evidence="6">
    <location>
        <begin position="361"/>
        <end position="395"/>
    </location>
</feature>
<gene>
    <name evidence="8" type="ORF">Hfx1149_15140</name>
</gene>
<evidence type="ECO:0000256" key="7">
    <source>
        <dbReference type="SAM" id="Phobius"/>
    </source>
</evidence>
<comment type="subcellular location">
    <subcellularLocation>
        <location evidence="1">Membrane</location>
        <topology evidence="1">Multi-pass membrane protein</topology>
    </subcellularLocation>
</comment>
<feature type="transmembrane region" description="Helical" evidence="7">
    <location>
        <begin position="74"/>
        <end position="95"/>
    </location>
</feature>
<organism evidence="8">
    <name type="scientific">Haloferax sp. CBA1149</name>
    <dbReference type="NCBI Taxonomy" id="2650753"/>
    <lineage>
        <taxon>Archaea</taxon>
        <taxon>Methanobacteriati</taxon>
        <taxon>Methanobacteriota</taxon>
        <taxon>Stenosarchaea group</taxon>
        <taxon>Halobacteria</taxon>
        <taxon>Halobacteriales</taxon>
        <taxon>Haloferacaceae</taxon>
        <taxon>Haloferax</taxon>
    </lineage>
</organism>
<evidence type="ECO:0000256" key="2">
    <source>
        <dbReference type="ARBA" id="ARBA00009773"/>
    </source>
</evidence>
<feature type="transmembrane region" description="Helical" evidence="7">
    <location>
        <begin position="239"/>
        <end position="268"/>
    </location>
</feature>
<evidence type="ECO:0000256" key="3">
    <source>
        <dbReference type="ARBA" id="ARBA00022692"/>
    </source>
</evidence>
<evidence type="ECO:0000313" key="8">
    <source>
        <dbReference type="EMBL" id="KAB1185388.1"/>
    </source>
</evidence>
<evidence type="ECO:0000256" key="6">
    <source>
        <dbReference type="SAM" id="MobiDB-lite"/>
    </source>
</evidence>
<protein>
    <submittedName>
        <fullName evidence="8">AI-2E family transporter</fullName>
    </submittedName>
</protein>
<keyword evidence="4 7" id="KW-1133">Transmembrane helix</keyword>
<comment type="similarity">
    <text evidence="2">Belongs to the autoinducer-2 exporter (AI-2E) (TC 2.A.86) family.</text>
</comment>
<feature type="transmembrane region" description="Helical" evidence="7">
    <location>
        <begin position="20"/>
        <end position="53"/>
    </location>
</feature>
<dbReference type="Pfam" id="PF01594">
    <property type="entry name" value="AI-2E_transport"/>
    <property type="match status" value="1"/>
</dbReference>
<dbReference type="GO" id="GO:0016020">
    <property type="term" value="C:membrane"/>
    <property type="evidence" value="ECO:0007669"/>
    <property type="project" value="UniProtKB-SubCell"/>
</dbReference>
<name>A0A643JRZ3_9EURY</name>